<dbReference type="InterPro" id="IPR019734">
    <property type="entry name" value="TPR_rpt"/>
</dbReference>
<evidence type="ECO:0000313" key="3">
    <source>
        <dbReference type="Proteomes" id="UP000321046"/>
    </source>
</evidence>
<name>A0A5C6X1Z5_9DELT</name>
<dbReference type="Proteomes" id="UP000321046">
    <property type="component" value="Unassembled WGS sequence"/>
</dbReference>
<dbReference type="PROSITE" id="PS50005">
    <property type="entry name" value="TPR"/>
    <property type="match status" value="1"/>
</dbReference>
<dbReference type="Gene3D" id="1.25.40.10">
    <property type="entry name" value="Tetratricopeptide repeat domain"/>
    <property type="match status" value="7"/>
</dbReference>
<protein>
    <submittedName>
        <fullName evidence="2">Tetratricopeptide repeat protein</fullName>
    </submittedName>
</protein>
<dbReference type="OrthoDB" id="9766710at2"/>
<comment type="caution">
    <text evidence="2">The sequence shown here is derived from an EMBL/GenBank/DDBJ whole genome shotgun (WGS) entry which is preliminary data.</text>
</comment>
<organism evidence="2 3">
    <name type="scientific">Lujinxingia vulgaris</name>
    <dbReference type="NCBI Taxonomy" id="2600176"/>
    <lineage>
        <taxon>Bacteria</taxon>
        <taxon>Deltaproteobacteria</taxon>
        <taxon>Bradymonadales</taxon>
        <taxon>Lujinxingiaceae</taxon>
        <taxon>Lujinxingia</taxon>
    </lineage>
</organism>
<accession>A0A5C6X1Z5</accession>
<dbReference type="Pfam" id="PF13432">
    <property type="entry name" value="TPR_16"/>
    <property type="match status" value="2"/>
</dbReference>
<reference evidence="2 3" key="1">
    <citation type="submission" date="2019-08" db="EMBL/GenBank/DDBJ databases">
        <title>Bradymonadales sp. TMQ2.</title>
        <authorList>
            <person name="Liang Q."/>
        </authorList>
    </citation>
    <scope>NUCLEOTIDE SEQUENCE [LARGE SCALE GENOMIC DNA]</scope>
    <source>
        <strain evidence="2 3">TMQ2</strain>
    </source>
</reference>
<dbReference type="InterPro" id="IPR011990">
    <property type="entry name" value="TPR-like_helical_dom_sf"/>
</dbReference>
<feature type="repeat" description="TPR" evidence="1">
    <location>
        <begin position="1907"/>
        <end position="1940"/>
    </location>
</feature>
<dbReference type="EMBL" id="VOSL01000048">
    <property type="protein sequence ID" value="TXD35763.1"/>
    <property type="molecule type" value="Genomic_DNA"/>
</dbReference>
<sequence length="1984" mass="218323">MRTPGPPSCAPARAVRPHLTTRFRGDEAVFSPAALHSSQHDVSGMMKFLLHHRSHSTALLLAALLLAGCAHDLQRGEEALRAGDAALAERIAHEELGNDMANPRANLVLAEALVAQDKHQQALRPATVAEQSGEFGARASLLVARINEALNEPAEAALAYLRARNEDATAVDDAKLAEVLEAGITHAEVRQQLATLIRLRGALRLINADHPAASLERLRADALVYADELVARGEYVDAVDLLEGTLAEDPDFEAGAAQLGSLYLRLDLPDEALRVWRDAASQAPDDAERSRRLASYAERASEFDAHTAAIELLDEAIALLPPPHPDLASLYARQARAYLSAEQPSRAETALRASLDNLASEPTAADYTRLARLATDYGAPQIALSLLLDASESVQLDWPMTELLANLLASRARLDEVEALINRFVEANPPAHVALERAANWAQQRNNLPLARSLYERALQFPETSDNANLALGIVLMELKEREAMLQAFMAYLQAVDMETSSVLQITELLTRERFFEEAERLLKRLGSAAREEIRVVETLAGLYATWGRPADAEATYDAWIASRGNQEEDLRFVAERFWRLGDPGRALSYYERSARAGNYRSWLNVADINFEQGRFPAMSESLERYVANSTPGQEENALADALMRYRRANLPDRVESTLKTLLEAAPDDWRWVEQLSDLYFDTGRDERAITILAQYMSVTDIPAQAFEGILARLSARQRASAALPLARQIFGDRDDYVSNRVFGDVYDAMSREASSDDATELRRRAAHHYRRALERAQKAPEGWSEQADALLRDWIRQADFWRQRRYFEVAKLAYERAIAQGNSPASVAIPYAETLLELGELERAETVLEQLHRDRSRSTRDAVRIAEVLMKYGHYEAAEPYLNLLFASPDADANRQGFTLLATMYRQQDRLDELGPLIDSYLAKAPNTLIARQLILSTLESAGMWDEAIAQLERIASMTPGEHTYLIALNHFRAGRSEKASELLTQWATESAQTEMWLAASDVLANHGELDRALELLDAGVQRAPGDRTLRLQRATLRARAGLLEDALDDANVCLGEREECPGELIASFIEEVSVAGRFDLAAPFMEQARVSPARNAAQTPGRTHPALLSGDPDQVRTFVDEVLGQGVGLTELVNQLDTAGYHALSQAMIEEEIQEGDAATGALLLLNRQLAITPGAAVDDLLMTLRPVVDPLERSNEDFVGPVGDTLMRMGRRDEAIAYLRAAVDAGDVSYLGQLAQALILKGQFEEGMDLLIRSVELPGANTESAANAAMRLELAAQPELARRLLQELAGQPETTAQAFPLKTHYDLEHHGDVRQALADVDAHLEWMRQLRGADFGDALSSNAIEDAIVGALETIASLGYIDAVLAHLDTLPGELRESPRLGRLRLHAALLRGDDEAIDGAVDALLTAANNAPEARRQITLQLLAFGHTARAETVLAPLWETRASDRENVALQLALLRAQNAPDAAITDAAEAHINASADRQLARTLVSELLTDLALDDLALEVARRGAAQIPVASELNLALNAALIDGDLDTLRALLPQMVRTADQPETVLENLYRRSRFSPDIRVPLAILDHLQAIRPAAISWELERIYLRFRNGDVAQARERMMAMVERTGAHPSVVDALLAMLNNERLDVEIARVLATELNPDTLGPLHLRAIAEAELALGFEDRAQPWLHRLDALAGDPAHRVAIATDLNSRRLYTAALQALGEPQPENSPAYDAAHAIATMGSGEPAADAFLNAMRRGIPSISALHDALVAAIDGDLPDDARLLMETLTQTPMAPAYAATQPLQLVLTAGSLDRSGRGMQYVRDFLDTRLPRIASSAGINWQQFAGQLAEAYRHDDALAAYGVYRDRIFQSLLTSPRRENLAIYLNNLAYMYATTDQHIDEGLELARRAIALAGGRNSSYVDTLGWLYFRQGELDQARDTISRALNLYDGSTLGLEELYRHLGEILDAQGQHHSAAWMHIYADRVGQRSPWQGAP</sequence>
<dbReference type="SMART" id="SM00028">
    <property type="entry name" value="TPR"/>
    <property type="match status" value="7"/>
</dbReference>
<evidence type="ECO:0000256" key="1">
    <source>
        <dbReference type="PROSITE-ProRule" id="PRU00339"/>
    </source>
</evidence>
<dbReference type="SUPFAM" id="SSF48452">
    <property type="entry name" value="TPR-like"/>
    <property type="match status" value="6"/>
</dbReference>
<proteinExistence type="predicted"/>
<dbReference type="PANTHER" id="PTHR12558:SF13">
    <property type="entry name" value="CELL DIVISION CYCLE PROTEIN 27 HOMOLOG"/>
    <property type="match status" value="1"/>
</dbReference>
<evidence type="ECO:0000313" key="2">
    <source>
        <dbReference type="EMBL" id="TXD35763.1"/>
    </source>
</evidence>
<keyword evidence="1" id="KW-0802">TPR repeat</keyword>
<dbReference type="PANTHER" id="PTHR12558">
    <property type="entry name" value="CELL DIVISION CYCLE 16,23,27"/>
    <property type="match status" value="1"/>
</dbReference>
<dbReference type="Pfam" id="PF14559">
    <property type="entry name" value="TPR_19"/>
    <property type="match status" value="1"/>
</dbReference>
<gene>
    <name evidence="2" type="ORF">FRC96_10860</name>
</gene>